<dbReference type="InterPro" id="IPR051071">
    <property type="entry name" value="LRR-bact_E3_ubiq_ligases"/>
</dbReference>
<feature type="compositionally biased region" description="Acidic residues" evidence="3">
    <location>
        <begin position="745"/>
        <end position="755"/>
    </location>
</feature>
<evidence type="ECO:0000256" key="3">
    <source>
        <dbReference type="SAM" id="MobiDB-lite"/>
    </source>
</evidence>
<dbReference type="Proteomes" id="UP000094336">
    <property type="component" value="Unassembled WGS sequence"/>
</dbReference>
<dbReference type="Gene3D" id="3.80.10.10">
    <property type="entry name" value="Ribonuclease Inhibitor"/>
    <property type="match status" value="2"/>
</dbReference>
<protein>
    <submittedName>
        <fullName evidence="4">Uncharacterized protein</fullName>
    </submittedName>
</protein>
<feature type="region of interest" description="Disordered" evidence="3">
    <location>
        <begin position="736"/>
        <end position="806"/>
    </location>
</feature>
<dbReference type="SMART" id="SM00364">
    <property type="entry name" value="LRR_BAC"/>
    <property type="match status" value="6"/>
</dbReference>
<dbReference type="InterPro" id="IPR032675">
    <property type="entry name" value="LRR_dom_sf"/>
</dbReference>
<evidence type="ECO:0000256" key="1">
    <source>
        <dbReference type="ARBA" id="ARBA00022614"/>
    </source>
</evidence>
<dbReference type="OrthoDB" id="7451790at2759"/>
<dbReference type="InterPro" id="IPR001611">
    <property type="entry name" value="Leu-rich_rpt"/>
</dbReference>
<evidence type="ECO:0000313" key="5">
    <source>
        <dbReference type="Proteomes" id="UP000094336"/>
    </source>
</evidence>
<accession>A0A1E3QM68</accession>
<keyword evidence="2" id="KW-0677">Repeat</keyword>
<evidence type="ECO:0000313" key="4">
    <source>
        <dbReference type="EMBL" id="ODQ78793.1"/>
    </source>
</evidence>
<dbReference type="RefSeq" id="XP_018984121.1">
    <property type="nucleotide sequence ID" value="XM_019130554.1"/>
</dbReference>
<keyword evidence="1" id="KW-0433">Leucine-rich repeat</keyword>
<keyword evidence="5" id="KW-1185">Reference proteome</keyword>
<dbReference type="GeneID" id="30148407"/>
<sequence>MLQSPDFLTNLLDFPLEITERVFSFLPPAKLRVFCGAPPFRTLALNALYAYIEIGDPNGPKVRDEEEHDLRYTFMDVPLFEKFVRNPEFTHVTIRRVALYSIAEVVNMLLKEGVLERVSRISNIHVLCGFAPPGIEDRLRTAAVYRLENITEATVHVTCSLDLETPVQIFSNLIFLRMVWHDDSTWDHTKPIPLPETLQTLMLQYPAVPVTVYRNLPSSLKSVYLEGVDNISISDFNSIEFSPSLTDLTIANTPGWEDLRGITLPPRLEALRLVELGIESFSGISLPATLKSLTLEANLFLAEFDVSLPANLVDLAIITSHLASLEKVQFPETLRNLELLRNRIRLLGFLSNLPDGLDELFMEMNDLGGEDDDLSLIRLPSQLRTLDLEGNDLFTNHRLCDLALPPSLRNLHLRQTGLLSLADVTFPPALSILDLLGNPLSTINNITFPDTLEDLLMEELKLTLVTAKLPDSLLFIDFRGMPLKTLADFRIPQSCREIFLGAGPLGSFSFLNWDDASLKLTRLYVEECDIASPLDIGRLPPGIKTLCIEKNRLVTLQGLELPPHLVELRVSDNYITSLNGLVFPDSVKYLELRLNRITSVESVRLPESLTRLSLAGNRLTNIDGMVLPPRLEYFGVNENSITEILHLELPESLLTLQLQGQKEGLTNILGIKKLPAGLKRMDISSNLLTSFNYAIPKGMKVLYIHDNPGLRHDAWRLAKDHPNLRLFRHHSGEEEALQANVGSSDEWEEWDEDASEGGSESGGSDEEMVDAMPEEGFSDAVSYGDTDDNSDPYGEYSDTASEFDEF</sequence>
<feature type="compositionally biased region" description="Acidic residues" evidence="3">
    <location>
        <begin position="763"/>
        <end position="777"/>
    </location>
</feature>
<dbReference type="Pfam" id="PF13855">
    <property type="entry name" value="LRR_8"/>
    <property type="match status" value="1"/>
</dbReference>
<dbReference type="EMBL" id="KV454434">
    <property type="protein sequence ID" value="ODQ78793.1"/>
    <property type="molecule type" value="Genomic_DNA"/>
</dbReference>
<proteinExistence type="predicted"/>
<reference evidence="5" key="1">
    <citation type="submission" date="2016-05" db="EMBL/GenBank/DDBJ databases">
        <title>Comparative genomics of biotechnologically important yeasts.</title>
        <authorList>
            <consortium name="DOE Joint Genome Institute"/>
            <person name="Riley R."/>
            <person name="Haridas S."/>
            <person name="Wolfe K.H."/>
            <person name="Lopes M.R."/>
            <person name="Hittinger C.T."/>
            <person name="Goker M."/>
            <person name="Salamov A."/>
            <person name="Wisecaver J."/>
            <person name="Long T.M."/>
            <person name="Aerts A.L."/>
            <person name="Barry K."/>
            <person name="Choi C."/>
            <person name="Clum A."/>
            <person name="Coughlan A.Y."/>
            <person name="Deshpande S."/>
            <person name="Douglass A.P."/>
            <person name="Hanson S.J."/>
            <person name="Klenk H.-P."/>
            <person name="Labutti K."/>
            <person name="Lapidus A."/>
            <person name="Lindquist E."/>
            <person name="Lipzen A."/>
            <person name="Meier-Kolthoff J.P."/>
            <person name="Ohm R.A."/>
            <person name="Otillar R.P."/>
            <person name="Pangilinan J."/>
            <person name="Peng Y."/>
            <person name="Rokas A."/>
            <person name="Rosa C.A."/>
            <person name="Scheuner C."/>
            <person name="Sibirny A.A."/>
            <person name="Slot J.C."/>
            <person name="Stielow J.B."/>
            <person name="Sun H."/>
            <person name="Kurtzman C.P."/>
            <person name="Blackwell M."/>
            <person name="Grigoriev I.V."/>
            <person name="Jeffries T.W."/>
        </authorList>
    </citation>
    <scope>NUCLEOTIDE SEQUENCE [LARGE SCALE GENOMIC DNA]</scope>
    <source>
        <strain evidence="5">NRRL Y-12698</strain>
    </source>
</reference>
<dbReference type="STRING" id="984486.A0A1E3QM68"/>
<dbReference type="SUPFAM" id="SSF52058">
    <property type="entry name" value="L domain-like"/>
    <property type="match status" value="2"/>
</dbReference>
<gene>
    <name evidence="4" type="ORF">BABINDRAFT_167976</name>
</gene>
<organism evidence="4 5">
    <name type="scientific">Babjeviella inositovora NRRL Y-12698</name>
    <dbReference type="NCBI Taxonomy" id="984486"/>
    <lineage>
        <taxon>Eukaryota</taxon>
        <taxon>Fungi</taxon>
        <taxon>Dikarya</taxon>
        <taxon>Ascomycota</taxon>
        <taxon>Saccharomycotina</taxon>
        <taxon>Pichiomycetes</taxon>
        <taxon>Serinales incertae sedis</taxon>
        <taxon>Babjeviella</taxon>
    </lineage>
</organism>
<dbReference type="PANTHER" id="PTHR47114:SF2">
    <property type="entry name" value="OLIGODENDROCYTE-MYELIN GLYCOPROTEIN"/>
    <property type="match status" value="1"/>
</dbReference>
<dbReference type="PANTHER" id="PTHR47114">
    <property type="match status" value="1"/>
</dbReference>
<name>A0A1E3QM68_9ASCO</name>
<evidence type="ECO:0000256" key="2">
    <source>
        <dbReference type="ARBA" id="ARBA00022737"/>
    </source>
</evidence>
<dbReference type="AlphaFoldDB" id="A0A1E3QM68"/>